<feature type="domain" description="RNA polymerase sigma factor 70 region 4 type 2" evidence="6">
    <location>
        <begin position="134"/>
        <end position="186"/>
    </location>
</feature>
<dbReference type="SUPFAM" id="SSF88659">
    <property type="entry name" value="Sigma3 and sigma4 domains of RNA polymerase sigma factors"/>
    <property type="match status" value="1"/>
</dbReference>
<dbReference type="Pfam" id="PF08281">
    <property type="entry name" value="Sigma70_r4_2"/>
    <property type="match status" value="1"/>
</dbReference>
<dbReference type="SUPFAM" id="SSF88946">
    <property type="entry name" value="Sigma2 domain of RNA polymerase sigma factors"/>
    <property type="match status" value="1"/>
</dbReference>
<protein>
    <submittedName>
        <fullName evidence="7">Uncharacterized protein</fullName>
    </submittedName>
</protein>
<organism evidence="7 8">
    <name type="scientific">Thalassospira permensis NBRC 106175</name>
    <dbReference type="NCBI Taxonomy" id="1353532"/>
    <lineage>
        <taxon>Bacteria</taxon>
        <taxon>Pseudomonadati</taxon>
        <taxon>Pseudomonadota</taxon>
        <taxon>Alphaproteobacteria</taxon>
        <taxon>Rhodospirillales</taxon>
        <taxon>Thalassospiraceae</taxon>
        <taxon>Thalassospira</taxon>
    </lineage>
</organism>
<dbReference type="InterPro" id="IPR014284">
    <property type="entry name" value="RNA_pol_sigma-70_dom"/>
</dbReference>
<proteinExistence type="inferred from homology"/>
<dbReference type="Gene3D" id="1.10.1740.10">
    <property type="match status" value="1"/>
</dbReference>
<dbReference type="PANTHER" id="PTHR43133:SF63">
    <property type="entry name" value="RNA POLYMERASE SIGMA FACTOR FECI-RELATED"/>
    <property type="match status" value="1"/>
</dbReference>
<dbReference type="Pfam" id="PF04542">
    <property type="entry name" value="Sigma70_r2"/>
    <property type="match status" value="1"/>
</dbReference>
<comment type="similarity">
    <text evidence="1">Belongs to the sigma-70 factor family. ECF subfamily.</text>
</comment>
<gene>
    <name evidence="7" type="ORF">SMB34_17810</name>
</gene>
<dbReference type="EMBL" id="AUNC01000017">
    <property type="protein sequence ID" value="KEO57015.1"/>
    <property type="molecule type" value="Genomic_DNA"/>
</dbReference>
<sequence length="194" mass="22369">MLLVYVSRNKFTFLSVFMNFFAPHHITANLVRAFEKERASLLRLAMRKLGNPEEAKDIVQDAFVRIAGAKDRQEPISDPPAFLRTVVLNLIRDHQRRRNAGHIVELKSGLDPLEWTAEDRPLADNVIYHRQRLQAFEQAISSLPTRSREVFILRKLHGKTHDEIAAATGLSKAAIEKHLYRAMTTCRDLMKHYD</sequence>
<evidence type="ECO:0000313" key="7">
    <source>
        <dbReference type="EMBL" id="KEO57015.1"/>
    </source>
</evidence>
<dbReference type="PANTHER" id="PTHR43133">
    <property type="entry name" value="RNA POLYMERASE ECF-TYPE SIGMA FACTO"/>
    <property type="match status" value="1"/>
</dbReference>
<dbReference type="InterPro" id="IPR039425">
    <property type="entry name" value="RNA_pol_sigma-70-like"/>
</dbReference>
<comment type="caution">
    <text evidence="7">The sequence shown here is derived from an EMBL/GenBank/DDBJ whole genome shotgun (WGS) entry which is preliminary data.</text>
</comment>
<dbReference type="Proteomes" id="UP000027463">
    <property type="component" value="Unassembled WGS sequence"/>
</dbReference>
<dbReference type="CDD" id="cd06171">
    <property type="entry name" value="Sigma70_r4"/>
    <property type="match status" value="1"/>
</dbReference>
<evidence type="ECO:0000313" key="8">
    <source>
        <dbReference type="Proteomes" id="UP000027463"/>
    </source>
</evidence>
<evidence type="ECO:0000256" key="3">
    <source>
        <dbReference type="ARBA" id="ARBA00023082"/>
    </source>
</evidence>
<evidence type="ECO:0000259" key="6">
    <source>
        <dbReference type="Pfam" id="PF08281"/>
    </source>
</evidence>
<reference evidence="7 8" key="1">
    <citation type="submission" date="2013-07" db="EMBL/GenBank/DDBJ databases">
        <title>Thalassospira permensis NBRC 106175 Genome Sequencing.</title>
        <authorList>
            <person name="Lai Q."/>
            <person name="Shao Z."/>
        </authorList>
    </citation>
    <scope>NUCLEOTIDE SEQUENCE [LARGE SCALE GENOMIC DNA]</scope>
    <source>
        <strain evidence="7 8">NBRC 106175</strain>
    </source>
</reference>
<name>A0ABR4TNN1_9PROT</name>
<dbReference type="InterPro" id="IPR036388">
    <property type="entry name" value="WH-like_DNA-bd_sf"/>
</dbReference>
<accession>A0ABR4TNN1</accession>
<keyword evidence="8" id="KW-1185">Reference proteome</keyword>
<feature type="domain" description="RNA polymerase sigma-70 region 2" evidence="5">
    <location>
        <begin position="34"/>
        <end position="99"/>
    </location>
</feature>
<keyword evidence="4" id="KW-0804">Transcription</keyword>
<dbReference type="NCBIfam" id="TIGR02937">
    <property type="entry name" value="sigma70-ECF"/>
    <property type="match status" value="1"/>
</dbReference>
<dbReference type="InterPro" id="IPR013325">
    <property type="entry name" value="RNA_pol_sigma_r2"/>
</dbReference>
<evidence type="ECO:0000256" key="2">
    <source>
        <dbReference type="ARBA" id="ARBA00023015"/>
    </source>
</evidence>
<dbReference type="InterPro" id="IPR013324">
    <property type="entry name" value="RNA_pol_sigma_r3/r4-like"/>
</dbReference>
<dbReference type="Gene3D" id="1.10.10.10">
    <property type="entry name" value="Winged helix-like DNA-binding domain superfamily/Winged helix DNA-binding domain"/>
    <property type="match status" value="1"/>
</dbReference>
<dbReference type="InterPro" id="IPR007627">
    <property type="entry name" value="RNA_pol_sigma70_r2"/>
</dbReference>
<evidence type="ECO:0000259" key="5">
    <source>
        <dbReference type="Pfam" id="PF04542"/>
    </source>
</evidence>
<evidence type="ECO:0000256" key="4">
    <source>
        <dbReference type="ARBA" id="ARBA00023163"/>
    </source>
</evidence>
<evidence type="ECO:0000256" key="1">
    <source>
        <dbReference type="ARBA" id="ARBA00010641"/>
    </source>
</evidence>
<keyword evidence="3" id="KW-0731">Sigma factor</keyword>
<dbReference type="InterPro" id="IPR013249">
    <property type="entry name" value="RNA_pol_sigma70_r4_t2"/>
</dbReference>
<keyword evidence="2" id="KW-0805">Transcription regulation</keyword>